<protein>
    <submittedName>
        <fullName evidence="2">Uncharacterized protein</fullName>
    </submittedName>
</protein>
<organism evidence="2 3">
    <name type="scientific">Rudanella paleaurantiibacter</name>
    <dbReference type="NCBI Taxonomy" id="2614655"/>
    <lineage>
        <taxon>Bacteria</taxon>
        <taxon>Pseudomonadati</taxon>
        <taxon>Bacteroidota</taxon>
        <taxon>Cytophagia</taxon>
        <taxon>Cytophagales</taxon>
        <taxon>Cytophagaceae</taxon>
        <taxon>Rudanella</taxon>
    </lineage>
</organism>
<reference evidence="2 3" key="1">
    <citation type="submission" date="2019-10" db="EMBL/GenBank/DDBJ databases">
        <title>Rudanella paleaurantiibacter sp. nov., isolated from sludge.</title>
        <authorList>
            <person name="Xu S.Q."/>
        </authorList>
    </citation>
    <scope>NUCLEOTIDE SEQUENCE [LARGE SCALE GENOMIC DNA]</scope>
    <source>
        <strain evidence="2 3">HX-22-17</strain>
    </source>
</reference>
<evidence type="ECO:0000313" key="2">
    <source>
        <dbReference type="EMBL" id="KAB7727358.1"/>
    </source>
</evidence>
<proteinExistence type="predicted"/>
<keyword evidence="1" id="KW-1133">Transmembrane helix</keyword>
<sequence>MFKPKTLRALSVVAIIICIFSALLSLVIAIGESGMAYVAVCSWATLAYASYCAMKLSGYDIYESDLRKLGWSIYILFAIFIAFLFIGLSVGPLIALAITARLHFQKTTLEEWMRENPQS</sequence>
<feature type="transmembrane region" description="Helical" evidence="1">
    <location>
        <begin position="74"/>
        <end position="98"/>
    </location>
</feature>
<name>A0A7J5TTY3_9BACT</name>
<gene>
    <name evidence="2" type="ORF">F5984_22300</name>
</gene>
<feature type="transmembrane region" description="Helical" evidence="1">
    <location>
        <begin position="36"/>
        <end position="54"/>
    </location>
</feature>
<accession>A0A7J5TTY3</accession>
<dbReference type="RefSeq" id="WP_152126434.1">
    <property type="nucleotide sequence ID" value="NZ_WELI01000011.1"/>
</dbReference>
<evidence type="ECO:0000256" key="1">
    <source>
        <dbReference type="SAM" id="Phobius"/>
    </source>
</evidence>
<keyword evidence="3" id="KW-1185">Reference proteome</keyword>
<keyword evidence="1" id="KW-0472">Membrane</keyword>
<evidence type="ECO:0000313" key="3">
    <source>
        <dbReference type="Proteomes" id="UP000488299"/>
    </source>
</evidence>
<feature type="transmembrane region" description="Helical" evidence="1">
    <location>
        <begin position="7"/>
        <end position="30"/>
    </location>
</feature>
<comment type="caution">
    <text evidence="2">The sequence shown here is derived from an EMBL/GenBank/DDBJ whole genome shotgun (WGS) entry which is preliminary data.</text>
</comment>
<dbReference type="EMBL" id="WELI01000011">
    <property type="protein sequence ID" value="KAB7727358.1"/>
    <property type="molecule type" value="Genomic_DNA"/>
</dbReference>
<dbReference type="AlphaFoldDB" id="A0A7J5TTY3"/>
<dbReference type="Proteomes" id="UP000488299">
    <property type="component" value="Unassembled WGS sequence"/>
</dbReference>
<keyword evidence="1" id="KW-0812">Transmembrane</keyword>